<evidence type="ECO:0000256" key="2">
    <source>
        <dbReference type="ARBA" id="ARBA00004604"/>
    </source>
</evidence>
<evidence type="ECO:0000256" key="9">
    <source>
        <dbReference type="ARBA" id="ARBA00029498"/>
    </source>
</evidence>
<proteinExistence type="inferred from homology"/>
<comment type="caution">
    <text evidence="11">The sequence shown here is derived from an EMBL/GenBank/DDBJ whole genome shotgun (WGS) entry which is preliminary data.</text>
</comment>
<dbReference type="PANTHER" id="PTHR12860:SF0">
    <property type="entry name" value="SIGNAL RECOGNITION PARTICLE SUBUNIT SRP68"/>
    <property type="match status" value="1"/>
</dbReference>
<dbReference type="InterPro" id="IPR038253">
    <property type="entry name" value="SRP68_N_sf"/>
</dbReference>
<dbReference type="GO" id="GO:0030942">
    <property type="term" value="F:endoplasmic reticulum signal peptide binding"/>
    <property type="evidence" value="ECO:0007669"/>
    <property type="project" value="InterPro"/>
</dbReference>
<dbReference type="Pfam" id="PF16969">
    <property type="entry name" value="SRP68"/>
    <property type="match status" value="1"/>
</dbReference>
<dbReference type="GO" id="GO:0005730">
    <property type="term" value="C:nucleolus"/>
    <property type="evidence" value="ECO:0007669"/>
    <property type="project" value="UniProtKB-SubCell"/>
</dbReference>
<keyword evidence="7" id="KW-0539">Nucleus</keyword>
<feature type="compositionally biased region" description="Basic and acidic residues" evidence="10">
    <location>
        <begin position="487"/>
        <end position="502"/>
    </location>
</feature>
<evidence type="ECO:0000256" key="6">
    <source>
        <dbReference type="ARBA" id="ARBA00023135"/>
    </source>
</evidence>
<keyword evidence="4" id="KW-0963">Cytoplasm</keyword>
<dbReference type="PANTHER" id="PTHR12860">
    <property type="entry name" value="SIGNAL RECOGNITION PARTICLE 68 KDA PROTEIN"/>
    <property type="match status" value="1"/>
</dbReference>
<reference evidence="11 12" key="1">
    <citation type="submission" date="2019-03" db="EMBL/GenBank/DDBJ databases">
        <title>Sequencing 23 genomes of Wallemia ichthyophaga.</title>
        <authorList>
            <person name="Gostincar C."/>
        </authorList>
    </citation>
    <scope>NUCLEOTIDE SEQUENCE [LARGE SCALE GENOMIC DNA]</scope>
    <source>
        <strain evidence="11 12">EXF-6200</strain>
    </source>
</reference>
<protein>
    <recommendedName>
        <fullName evidence="9">Signal recognition particle subunit SRP68</fullName>
    </recommendedName>
</protein>
<feature type="compositionally biased region" description="Basic and acidic residues" evidence="10">
    <location>
        <begin position="464"/>
        <end position="478"/>
    </location>
</feature>
<name>A0A4T0J6E0_WALIC</name>
<evidence type="ECO:0000256" key="1">
    <source>
        <dbReference type="ARBA" id="ARBA00004496"/>
    </source>
</evidence>
<evidence type="ECO:0000256" key="3">
    <source>
        <dbReference type="ARBA" id="ARBA00009352"/>
    </source>
</evidence>
<keyword evidence="8" id="KW-0687">Ribonucleoprotein</keyword>
<accession>A0A4T0J6E0</accession>
<evidence type="ECO:0000256" key="4">
    <source>
        <dbReference type="ARBA" id="ARBA00022490"/>
    </source>
</evidence>
<evidence type="ECO:0000256" key="8">
    <source>
        <dbReference type="ARBA" id="ARBA00023274"/>
    </source>
</evidence>
<comment type="similarity">
    <text evidence="3">Belongs to the SRP68 family.</text>
</comment>
<comment type="subcellular location">
    <subcellularLocation>
        <location evidence="1">Cytoplasm</location>
    </subcellularLocation>
    <subcellularLocation>
        <location evidence="2">Nucleus</location>
        <location evidence="2">Nucleolus</location>
    </subcellularLocation>
</comment>
<evidence type="ECO:0000313" key="11">
    <source>
        <dbReference type="EMBL" id="TIB37002.1"/>
    </source>
</evidence>
<dbReference type="InterPro" id="IPR026258">
    <property type="entry name" value="SRP68"/>
</dbReference>
<sequence length="517" mass="59044">MSLVFQTLNLLNVERNSYGVRTGDYLRYRKHCTRKINKLRRNLKLTNGKGKRFNKCTAESILRQSDIRVLELLLLSADKYWAESQENKDATSKLRRSDQFANVLIEASSKFGLHSSDTVQLEIYHKFIQGSYNLSKNKFHDALNLLSISYVYLKNLINAAPNDKIRALGEGWLDELSPKIRYCSYQSGNKSTSHEIDRIANEHSSSHSFVQLEYSQEDKPTKVKNLTWRGKELRLTSVDVVEAIHKLQSVIDKKSGKSTQSLSNYDEILNTYTNAIEISPQGLLKQVLTYKMLALRLERDLKINNQLESNEPAKNRSKVKVIDGIIFTLEQLRNLHIVESDDSDLSGYVETKISYHQALKNYTLGLSHLMAHSYGPSIRLLESCKFYNRSGLELLMSLDESTLNHSEAFEPVVDIALIEDLNKMVDTALVNSKKAWFAQQFKRPLFFDIANTYVEPPLDYILDKSQSKDTKPSKKEAQKPPTGHVISSEDSKQTQDSAEKNANKTASSGWFGSLWKR</sequence>
<dbReference type="Proteomes" id="UP000310689">
    <property type="component" value="Unassembled WGS sequence"/>
</dbReference>
<dbReference type="EMBL" id="SPOI01000112">
    <property type="protein sequence ID" value="TIB37002.1"/>
    <property type="molecule type" value="Genomic_DNA"/>
</dbReference>
<dbReference type="Gene3D" id="1.10.3450.40">
    <property type="entry name" value="Signal recognition particle, SRP68 subunit, RNA-binding domain"/>
    <property type="match status" value="1"/>
</dbReference>
<evidence type="ECO:0000313" key="12">
    <source>
        <dbReference type="Proteomes" id="UP000310689"/>
    </source>
</evidence>
<evidence type="ECO:0000256" key="10">
    <source>
        <dbReference type="SAM" id="MobiDB-lite"/>
    </source>
</evidence>
<dbReference type="GO" id="GO:0005786">
    <property type="term" value="C:signal recognition particle, endoplasmic reticulum targeting"/>
    <property type="evidence" value="ECO:0007669"/>
    <property type="project" value="UniProtKB-KW"/>
</dbReference>
<dbReference type="GO" id="GO:0006614">
    <property type="term" value="P:SRP-dependent cotranslational protein targeting to membrane"/>
    <property type="evidence" value="ECO:0007669"/>
    <property type="project" value="InterPro"/>
</dbReference>
<dbReference type="GO" id="GO:0005047">
    <property type="term" value="F:signal recognition particle binding"/>
    <property type="evidence" value="ECO:0007669"/>
    <property type="project" value="InterPro"/>
</dbReference>
<gene>
    <name evidence="11" type="ORF">E3P86_02317</name>
</gene>
<evidence type="ECO:0000256" key="5">
    <source>
        <dbReference type="ARBA" id="ARBA00022884"/>
    </source>
</evidence>
<evidence type="ECO:0000256" key="7">
    <source>
        <dbReference type="ARBA" id="ARBA00023242"/>
    </source>
</evidence>
<dbReference type="AlphaFoldDB" id="A0A4T0J6E0"/>
<organism evidence="11 12">
    <name type="scientific">Wallemia ichthyophaga</name>
    <dbReference type="NCBI Taxonomy" id="245174"/>
    <lineage>
        <taxon>Eukaryota</taxon>
        <taxon>Fungi</taxon>
        <taxon>Dikarya</taxon>
        <taxon>Basidiomycota</taxon>
        <taxon>Wallemiomycotina</taxon>
        <taxon>Wallemiomycetes</taxon>
        <taxon>Wallemiales</taxon>
        <taxon>Wallemiaceae</taxon>
        <taxon>Wallemia</taxon>
    </lineage>
</organism>
<keyword evidence="6" id="KW-0733">Signal recognition particle</keyword>
<keyword evidence="5" id="KW-0694">RNA-binding</keyword>
<dbReference type="GO" id="GO:0008312">
    <property type="term" value="F:7S RNA binding"/>
    <property type="evidence" value="ECO:0007669"/>
    <property type="project" value="InterPro"/>
</dbReference>
<feature type="region of interest" description="Disordered" evidence="10">
    <location>
        <begin position="464"/>
        <end position="517"/>
    </location>
</feature>